<gene>
    <name evidence="1" type="ORF">NKI81_04280</name>
</gene>
<reference evidence="1 2" key="1">
    <citation type="journal article" date="2024" name="Proc. Natl. Acad. Sci. U.S.A.">
        <title>The evolutionary genomics of adaptation to stress in wild rhizobium bacteria.</title>
        <authorList>
            <person name="Kehlet-Delgado H."/>
            <person name="Montoya A.P."/>
            <person name="Jensen K.T."/>
            <person name="Wendlandt C.E."/>
            <person name="Dexheimer C."/>
            <person name="Roberts M."/>
            <person name="Torres Martinez L."/>
            <person name="Friesen M.L."/>
            <person name="Griffitts J.S."/>
            <person name="Porter S.S."/>
        </authorList>
    </citation>
    <scope>NUCLEOTIDE SEQUENCE [LARGE SCALE GENOMIC DNA]</scope>
    <source>
        <strain evidence="1 2">M0468</strain>
    </source>
</reference>
<keyword evidence="2" id="KW-1185">Reference proteome</keyword>
<evidence type="ECO:0000313" key="1">
    <source>
        <dbReference type="EMBL" id="MER9283180.1"/>
    </source>
</evidence>
<organism evidence="1 2">
    <name type="scientific">Mesorhizobium australicum</name>
    <dbReference type="NCBI Taxonomy" id="536018"/>
    <lineage>
        <taxon>Bacteria</taxon>
        <taxon>Pseudomonadati</taxon>
        <taxon>Pseudomonadota</taxon>
        <taxon>Alphaproteobacteria</taxon>
        <taxon>Hyphomicrobiales</taxon>
        <taxon>Phyllobacteriaceae</taxon>
        <taxon>Mesorhizobium</taxon>
    </lineage>
</organism>
<comment type="caution">
    <text evidence="1">The sequence shown here is derived from an EMBL/GenBank/DDBJ whole genome shotgun (WGS) entry which is preliminary data.</text>
</comment>
<accession>A0ACC6STZ4</accession>
<protein>
    <submittedName>
        <fullName evidence="1">Uncharacterized protein</fullName>
    </submittedName>
</protein>
<proteinExistence type="predicted"/>
<dbReference type="Proteomes" id="UP001480082">
    <property type="component" value="Unassembled WGS sequence"/>
</dbReference>
<name>A0ACC6STZ4_9HYPH</name>
<dbReference type="EMBL" id="JAMYRI010000002">
    <property type="protein sequence ID" value="MER9283180.1"/>
    <property type="molecule type" value="Genomic_DNA"/>
</dbReference>
<evidence type="ECO:0000313" key="2">
    <source>
        <dbReference type="Proteomes" id="UP001480082"/>
    </source>
</evidence>
<sequence>MSLSGVTEDYDDDIQAGVDSRWLQIAMGHATGVASTSTYALGMTCGHTTKALIGGSWA</sequence>